<feature type="compositionally biased region" description="Basic and acidic residues" evidence="2">
    <location>
        <begin position="238"/>
        <end position="249"/>
    </location>
</feature>
<evidence type="ECO:0000313" key="5">
    <source>
        <dbReference type="Proteomes" id="UP000319663"/>
    </source>
</evidence>
<dbReference type="GO" id="GO:0000226">
    <property type="term" value="P:microtubule cytoskeleton organization"/>
    <property type="evidence" value="ECO:0007669"/>
    <property type="project" value="TreeGrafter"/>
</dbReference>
<comment type="caution">
    <text evidence="4">The sequence shown here is derived from an EMBL/GenBank/DDBJ whole genome shotgun (WGS) entry which is preliminary data.</text>
</comment>
<dbReference type="PANTHER" id="PTHR28190:SF2">
    <property type="entry name" value="MIGRATION PROTEIN, PUTATIVE (AFU_ORTHOLOGUE AFUA_2G07730)-RELATED"/>
    <property type="match status" value="1"/>
</dbReference>
<feature type="compositionally biased region" description="Low complexity" evidence="2">
    <location>
        <begin position="515"/>
        <end position="526"/>
    </location>
</feature>
<feature type="compositionally biased region" description="Low complexity" evidence="2">
    <location>
        <begin position="857"/>
        <end position="871"/>
    </location>
</feature>
<dbReference type="GO" id="GO:0005543">
    <property type="term" value="F:phospholipid binding"/>
    <property type="evidence" value="ECO:0007669"/>
    <property type="project" value="InterPro"/>
</dbReference>
<dbReference type="PANTHER" id="PTHR28190">
    <property type="entry name" value="NUCLEAR MIGRATION PROTEIN NUM1"/>
    <property type="match status" value="1"/>
</dbReference>
<name>A0A507QSF7_MONPU</name>
<feature type="domain" description="Pleckstrin homology" evidence="3">
    <location>
        <begin position="923"/>
        <end position="1067"/>
    </location>
</feature>
<feature type="compositionally biased region" description="Basic and acidic residues" evidence="2">
    <location>
        <begin position="61"/>
        <end position="71"/>
    </location>
</feature>
<organism evidence="4 5">
    <name type="scientific">Monascus purpureus</name>
    <name type="common">Red mold</name>
    <name type="synonym">Monascus anka</name>
    <dbReference type="NCBI Taxonomy" id="5098"/>
    <lineage>
        <taxon>Eukaryota</taxon>
        <taxon>Fungi</taxon>
        <taxon>Dikarya</taxon>
        <taxon>Ascomycota</taxon>
        <taxon>Pezizomycotina</taxon>
        <taxon>Eurotiomycetes</taxon>
        <taxon>Eurotiomycetidae</taxon>
        <taxon>Eurotiales</taxon>
        <taxon>Aspergillaceae</taxon>
        <taxon>Monascus</taxon>
    </lineage>
</organism>
<feature type="region of interest" description="Disordered" evidence="2">
    <location>
        <begin position="1097"/>
        <end position="1225"/>
    </location>
</feature>
<dbReference type="InterPro" id="IPR053005">
    <property type="entry name" value="Nuclear_Pos-Cytoskel_Interact"/>
</dbReference>
<dbReference type="OrthoDB" id="2149224at2759"/>
<feature type="compositionally biased region" description="Pro residues" evidence="2">
    <location>
        <begin position="872"/>
        <end position="881"/>
    </location>
</feature>
<accession>A0A507QSF7</accession>
<feature type="compositionally biased region" description="Basic residues" evidence="2">
    <location>
        <begin position="1108"/>
        <end position="1120"/>
    </location>
</feature>
<feature type="region of interest" description="Disordered" evidence="2">
    <location>
        <begin position="576"/>
        <end position="645"/>
    </location>
</feature>
<feature type="compositionally biased region" description="Low complexity" evidence="2">
    <location>
        <begin position="779"/>
        <end position="793"/>
    </location>
</feature>
<dbReference type="STRING" id="5098.A0A507QSF7"/>
<keyword evidence="1" id="KW-0175">Coiled coil</keyword>
<feature type="compositionally biased region" description="Polar residues" evidence="2">
    <location>
        <begin position="475"/>
        <end position="484"/>
    </location>
</feature>
<feature type="compositionally biased region" description="Acidic residues" evidence="2">
    <location>
        <begin position="303"/>
        <end position="320"/>
    </location>
</feature>
<evidence type="ECO:0000313" key="4">
    <source>
        <dbReference type="EMBL" id="TQB71654.1"/>
    </source>
</evidence>
<feature type="region of interest" description="Disordered" evidence="2">
    <location>
        <begin position="229"/>
        <end position="276"/>
    </location>
</feature>
<sequence>MATDTESQYISGAYDFPSRMRSRSRRRTASRHRKDASSPIPSSPPSPPARSPAIDDDASDHDELSPLDPRRFTPTLHASLVSEILSLRREVESKSKVIDDLEQSLHESRIENEDLSEKLSQSTKEIRSVKHQIQLLEGGTSSALTELAKERDQALENIADVRKKLDQAQRKARAQEEDLKATQLIWNQEKEAWEEERKNLERKVHVVESRLKTVLNEVAAAREAGSFNTVSNDYSVDPTKEPAANRESDSASVHSSSQGRQRTSITSLSTDDGYDRHNGRFSVMSAVNGRVVKNNTLNLAQELEFDEEDEGRYDSMDDEQAPMSPDALPEERPASVNSQASYALSSKARKILGLSFDGSLDGHVPLASSERVSEQRKRVSIVARALDYRDASVQSSPPVLQPVEFDEKKSVLAFVSTAPSSAVQARPPPMKDIGTLTSVIDMVSASCQTVSPPSPPETESEPDSPRADLVRVTMATVSTQTEEVTNADGDAKKPGLTADEPESPRIPIPTIAIHPPGSEPSSPRGSVVLPPQTKSVSCQTLFESIVDLRSVGMQTEEIRIDTRPVKLPPSLLPSAIPDLPLGASSQEPPASGFPAPPPKSAQRPAFRSVFEKQTKASRGKSPMAVQAYPGDNDNGPLSDDSKPGICRPLRSSSLFAGFEQLSDEEVSGVEESDIFTDEELLNRPLTHYTLKRGKLVSRRSVDEKDTLLEIDEPLSDPEIMTNDNGEESLGAFNKAKFGYSKSRRRHDVAASGTKDQDIRRTAMISRGAAAHQRTHARSSSDISNDANSAGSSIAPPFPVPVRLSSRKHPRSRDGTQSPTPSKRKNGLDSRKSSIVRRPTVRRTRSATVISQEQHEYSGSGSSSAVPSSPYAPDSPPYPPLPLDDITAPRSKRAGRRPSYPAPVPPPFGRDRTDSTATMVQPTSVVDAIAQTMVGEWMFKYVRRRRSFGVGEVRENWDGKAPEDVSASLGGSGVRHKRWVWLAPYERAIIWSSKQPTSGPALLGKSGRKFTIKSVLDVKDDNPLPKGFPPQNQFNRSILILTPQRALKFTAMSFDRHFVWLTALSFLSDPTMGMHELAALPPAPREEFPAPRQAATLRRNPIRDSIRVAKGKTRPAPKGKHSFMSQPEPVPELPADEDDNLNSVMDAADPPFVPRFSNHARKRSRTLGRPPTIRSFSSQATMPSWNNAGSPDAYSPVGPSFHSGQSSLSYRPSEASGASSPVPGQGTGNFFDAIGTVRMEAFIDRTDLIRYHSRAQRRSRHFRKPSNYWNHESRLGSFDLSSHADSNDIYYRSDSGAH</sequence>
<feature type="compositionally biased region" description="Pro residues" evidence="2">
    <location>
        <begin position="41"/>
        <end position="50"/>
    </location>
</feature>
<proteinExistence type="predicted"/>
<dbReference type="GO" id="GO:0032065">
    <property type="term" value="P:maintenance of protein location in cell cortex"/>
    <property type="evidence" value="ECO:0007669"/>
    <property type="project" value="InterPro"/>
</dbReference>
<dbReference type="GO" id="GO:0015631">
    <property type="term" value="F:tubulin binding"/>
    <property type="evidence" value="ECO:0007669"/>
    <property type="project" value="TreeGrafter"/>
</dbReference>
<dbReference type="InterPro" id="IPR024774">
    <property type="entry name" value="PH_dom-Mcp5-type"/>
</dbReference>
<feature type="coiled-coil region" evidence="1">
    <location>
        <begin position="84"/>
        <end position="217"/>
    </location>
</feature>
<dbReference type="GO" id="GO:0005938">
    <property type="term" value="C:cell cortex"/>
    <property type="evidence" value="ECO:0007669"/>
    <property type="project" value="InterPro"/>
</dbReference>
<evidence type="ECO:0000259" key="3">
    <source>
        <dbReference type="Pfam" id="PF12814"/>
    </source>
</evidence>
<protein>
    <recommendedName>
        <fullName evidence="3">Pleckstrin homology domain-containing protein</fullName>
    </recommendedName>
</protein>
<dbReference type="Proteomes" id="UP000319663">
    <property type="component" value="Unassembled WGS sequence"/>
</dbReference>
<feature type="compositionally biased region" description="Polar residues" evidence="2">
    <location>
        <begin position="250"/>
        <end position="270"/>
    </location>
</feature>
<feature type="compositionally biased region" description="Polar residues" evidence="2">
    <location>
        <begin position="1173"/>
        <end position="1188"/>
    </location>
</feature>
<dbReference type="GO" id="GO:0005739">
    <property type="term" value="C:mitochondrion"/>
    <property type="evidence" value="ECO:0007669"/>
    <property type="project" value="TreeGrafter"/>
</dbReference>
<feature type="region of interest" description="Disordered" evidence="2">
    <location>
        <begin position="1"/>
        <end position="73"/>
    </location>
</feature>
<feature type="region of interest" description="Disordered" evidence="2">
    <location>
        <begin position="740"/>
        <end position="915"/>
    </location>
</feature>
<evidence type="ECO:0000256" key="2">
    <source>
        <dbReference type="SAM" id="MobiDB-lite"/>
    </source>
</evidence>
<evidence type="ECO:0000256" key="1">
    <source>
        <dbReference type="SAM" id="Coils"/>
    </source>
</evidence>
<feature type="region of interest" description="Disordered" evidence="2">
    <location>
        <begin position="301"/>
        <end position="333"/>
    </location>
</feature>
<gene>
    <name evidence="4" type="ORF">MPDQ_007369</name>
</gene>
<feature type="compositionally biased region" description="Basic residues" evidence="2">
    <location>
        <begin position="20"/>
        <end position="34"/>
    </location>
</feature>
<dbReference type="Pfam" id="PF12814">
    <property type="entry name" value="Mcp5_PH"/>
    <property type="match status" value="1"/>
</dbReference>
<dbReference type="EMBL" id="VIFY01000077">
    <property type="protein sequence ID" value="TQB71654.1"/>
    <property type="molecule type" value="Genomic_DNA"/>
</dbReference>
<feature type="compositionally biased region" description="Polar residues" evidence="2">
    <location>
        <begin position="1"/>
        <end position="10"/>
    </location>
</feature>
<feature type="region of interest" description="Disordered" evidence="2">
    <location>
        <begin position="447"/>
        <end position="531"/>
    </location>
</feature>
<keyword evidence="5" id="KW-1185">Reference proteome</keyword>
<reference evidence="4 5" key="1">
    <citation type="submission" date="2019-06" db="EMBL/GenBank/DDBJ databases">
        <title>Wine fermentation using esterase from Monascus purpureus.</title>
        <authorList>
            <person name="Geng C."/>
            <person name="Zhang Y."/>
        </authorList>
    </citation>
    <scope>NUCLEOTIDE SEQUENCE [LARGE SCALE GENOMIC DNA]</scope>
    <source>
        <strain evidence="4">HQ1</strain>
    </source>
</reference>